<dbReference type="AlphaFoldDB" id="A0A6M1S1D3"/>
<evidence type="ECO:0000313" key="2">
    <source>
        <dbReference type="Proteomes" id="UP000477849"/>
    </source>
</evidence>
<proteinExistence type="predicted"/>
<name>A0A6M1S1D3_9HYPH</name>
<gene>
    <name evidence="1" type="ORF">G6N76_15525</name>
</gene>
<organism evidence="1 2">
    <name type="scientific">Rhizobium daejeonense</name>
    <dbReference type="NCBI Taxonomy" id="240521"/>
    <lineage>
        <taxon>Bacteria</taxon>
        <taxon>Pseudomonadati</taxon>
        <taxon>Pseudomonadota</taxon>
        <taxon>Alphaproteobacteria</taxon>
        <taxon>Hyphomicrobiales</taxon>
        <taxon>Rhizobiaceae</taxon>
        <taxon>Rhizobium/Agrobacterium group</taxon>
        <taxon>Rhizobium</taxon>
    </lineage>
</organism>
<dbReference type="Proteomes" id="UP000477849">
    <property type="component" value="Unassembled WGS sequence"/>
</dbReference>
<dbReference type="RefSeq" id="WP_163902608.1">
    <property type="nucleotide sequence ID" value="NZ_CP048427.1"/>
</dbReference>
<protein>
    <submittedName>
        <fullName evidence="1">Uncharacterized protein</fullName>
    </submittedName>
</protein>
<evidence type="ECO:0000313" key="1">
    <source>
        <dbReference type="EMBL" id="NGO65079.1"/>
    </source>
</evidence>
<reference evidence="1 2" key="1">
    <citation type="submission" date="2020-02" db="EMBL/GenBank/DDBJ databases">
        <title>Genome sequence of the type strain CCBAU10050 of Rhizobium daejeonense.</title>
        <authorList>
            <person name="Gao J."/>
            <person name="Sun J."/>
        </authorList>
    </citation>
    <scope>NUCLEOTIDE SEQUENCE [LARGE SCALE GENOMIC DNA]</scope>
    <source>
        <strain evidence="1 2">CCBAU10050</strain>
    </source>
</reference>
<comment type="caution">
    <text evidence="1">The sequence shown here is derived from an EMBL/GenBank/DDBJ whole genome shotgun (WGS) entry which is preliminary data.</text>
</comment>
<accession>A0A6M1S1D3</accession>
<keyword evidence="2" id="KW-1185">Reference proteome</keyword>
<dbReference type="EMBL" id="JAAKZH010000004">
    <property type="protein sequence ID" value="NGO65079.1"/>
    <property type="molecule type" value="Genomic_DNA"/>
</dbReference>
<sequence length="64" mass="7286">MRFAIDIIDEAGNNRIYIGEPLGLAGDKLRVQLRDGEAMFDVERIADWFQIDQIEGKGRGELFC</sequence>